<dbReference type="Proteomes" id="UP000313849">
    <property type="component" value="Unassembled WGS sequence"/>
</dbReference>
<feature type="transmembrane region" description="Helical" evidence="2">
    <location>
        <begin position="138"/>
        <end position="160"/>
    </location>
</feature>
<keyword evidence="2" id="KW-0812">Transmembrane</keyword>
<evidence type="ECO:0000313" key="3">
    <source>
        <dbReference type="EMBL" id="TNU72980.1"/>
    </source>
</evidence>
<keyword evidence="4" id="KW-1185">Reference proteome</keyword>
<feature type="region of interest" description="Disordered" evidence="1">
    <location>
        <begin position="8"/>
        <end position="35"/>
    </location>
</feature>
<comment type="caution">
    <text evidence="3">The sequence shown here is derived from an EMBL/GenBank/DDBJ whole genome shotgun (WGS) entry which is preliminary data.</text>
</comment>
<dbReference type="OrthoDB" id="3543412at2"/>
<dbReference type="AlphaFoldDB" id="A0A5C5B7V4"/>
<accession>A0A5C5B7V4</accession>
<gene>
    <name evidence="3" type="ORF">FH969_13785</name>
</gene>
<feature type="transmembrane region" description="Helical" evidence="2">
    <location>
        <begin position="104"/>
        <end position="126"/>
    </location>
</feature>
<dbReference type="PANTHER" id="PTHR38441:SF1">
    <property type="entry name" value="MEMBRANE PROTEIN"/>
    <property type="match status" value="1"/>
</dbReference>
<keyword evidence="2" id="KW-1133">Transmembrane helix</keyword>
<proteinExistence type="predicted"/>
<feature type="region of interest" description="Disordered" evidence="1">
    <location>
        <begin position="183"/>
        <end position="219"/>
    </location>
</feature>
<reference evidence="3 4" key="1">
    <citation type="submission" date="2019-06" db="EMBL/GenBank/DDBJ databases">
        <title>Draft genome sequence of Miniimonas arenae KCTC 19750T isolated from sea sand.</title>
        <authorList>
            <person name="Park S.-J."/>
        </authorList>
    </citation>
    <scope>NUCLEOTIDE SEQUENCE [LARGE SCALE GENOMIC DNA]</scope>
    <source>
        <strain evidence="3 4">KCTC 19750</strain>
    </source>
</reference>
<feature type="compositionally biased region" description="Pro residues" evidence="1">
    <location>
        <begin position="20"/>
        <end position="33"/>
    </location>
</feature>
<evidence type="ECO:0000256" key="1">
    <source>
        <dbReference type="SAM" id="MobiDB-lite"/>
    </source>
</evidence>
<evidence type="ECO:0000313" key="4">
    <source>
        <dbReference type="Proteomes" id="UP000313849"/>
    </source>
</evidence>
<protein>
    <submittedName>
        <fullName evidence="3">DUF485 domain-containing protein</fullName>
    </submittedName>
</protein>
<dbReference type="EMBL" id="VENP01000075">
    <property type="protein sequence ID" value="TNU72980.1"/>
    <property type="molecule type" value="Genomic_DNA"/>
</dbReference>
<evidence type="ECO:0000256" key="2">
    <source>
        <dbReference type="SAM" id="Phobius"/>
    </source>
</evidence>
<feature type="compositionally biased region" description="Gly residues" evidence="1">
    <location>
        <begin position="183"/>
        <end position="204"/>
    </location>
</feature>
<dbReference type="Pfam" id="PF04341">
    <property type="entry name" value="DUF485"/>
    <property type="match status" value="1"/>
</dbReference>
<keyword evidence="2" id="KW-0472">Membrane</keyword>
<organism evidence="3 4">
    <name type="scientific">Miniimonas arenae</name>
    <dbReference type="NCBI Taxonomy" id="676201"/>
    <lineage>
        <taxon>Bacteria</taxon>
        <taxon>Bacillati</taxon>
        <taxon>Actinomycetota</taxon>
        <taxon>Actinomycetes</taxon>
        <taxon>Micrococcales</taxon>
        <taxon>Beutenbergiaceae</taxon>
        <taxon>Miniimonas</taxon>
    </lineage>
</organism>
<sequence length="219" mass="23377">MVNSAICRHLPGGARRRAPRPGPPLDPTPPEPGAPYQGGLAVVRGWAKKFRRCSRPKSLSRRSERLTDSPKPIYGQGGLVTGIDYIAVQESAEFQELRSKHRRFVFPVTAAAFGWFILYVLLASYARDVMATQVFGHVNIGLLLGLSQFVTTFGITAWYVHYANKELDPRAAHLRAELEGLEGGGTAAEGGRSPGGGAGGGTRGLGDDAPEPDAVGGVR</sequence>
<dbReference type="PANTHER" id="PTHR38441">
    <property type="entry name" value="INTEGRAL MEMBRANE PROTEIN-RELATED"/>
    <property type="match status" value="1"/>
</dbReference>
<name>A0A5C5B7V4_9MICO</name>
<dbReference type="InterPro" id="IPR007436">
    <property type="entry name" value="DUF485"/>
</dbReference>